<dbReference type="VEuPathDB" id="FungiDB:ASPFODRAFT_53142"/>
<reference evidence="2" key="1">
    <citation type="submission" date="2016-11" db="EMBL/GenBank/DDBJ databases">
        <title>Genomic diversity in the industrially and medically important fungal genus Aspergillus.</title>
        <authorList>
            <consortium name="DOE Joint Genome Institute"/>
            <person name="Riley R."/>
            <person name="Labutti K."/>
            <person name="Clum A."/>
            <person name="Sun H."/>
            <person name="Wiebenga A."/>
            <person name="De Vries R.P."/>
            <person name="Grigoriev I.V."/>
        </authorList>
    </citation>
    <scope>NUCLEOTIDE SEQUENCE [LARGE SCALE GENOMIC DNA]</scope>
    <source>
        <strain evidence="2">CBS 106.47</strain>
    </source>
</reference>
<dbReference type="VEuPathDB" id="FungiDB:ASPFODRAFT_55150"/>
<sequence length="54" mass="6311">MSRCVANCRRWLSRGQSYHRLAIGLVYYPLLFSPLHQPELTLPCGKRCFERDDG</sequence>
<dbReference type="EMBL" id="KV878313">
    <property type="protein sequence ID" value="OJZ79497.1"/>
    <property type="molecule type" value="Genomic_DNA"/>
</dbReference>
<evidence type="ECO:0000313" key="2">
    <source>
        <dbReference type="EMBL" id="OJZ80391.1"/>
    </source>
</evidence>
<evidence type="ECO:0000313" key="3">
    <source>
        <dbReference type="Proteomes" id="UP000184063"/>
    </source>
</evidence>
<dbReference type="Proteomes" id="UP000184063">
    <property type="component" value="Unassembled WGS sequence"/>
</dbReference>
<proteinExistence type="predicted"/>
<gene>
    <name evidence="2" type="ORF">ASPFODRAFT_53142</name>
    <name evidence="1" type="ORF">ASPFODRAFT_55150</name>
</gene>
<accession>A0A1M3T0Y8</accession>
<name>A0A1M3T0Y8_ASPLC</name>
<dbReference type="EMBL" id="KV878255">
    <property type="protein sequence ID" value="OJZ80391.1"/>
    <property type="molecule type" value="Genomic_DNA"/>
</dbReference>
<organism evidence="2 3">
    <name type="scientific">Aspergillus luchuensis (strain CBS 106.47)</name>
    <dbReference type="NCBI Taxonomy" id="1137211"/>
    <lineage>
        <taxon>Eukaryota</taxon>
        <taxon>Fungi</taxon>
        <taxon>Dikarya</taxon>
        <taxon>Ascomycota</taxon>
        <taxon>Pezizomycotina</taxon>
        <taxon>Eurotiomycetes</taxon>
        <taxon>Eurotiomycetidae</taxon>
        <taxon>Eurotiales</taxon>
        <taxon>Aspergillaceae</taxon>
        <taxon>Aspergillus</taxon>
        <taxon>Aspergillus subgen. Circumdati</taxon>
    </lineage>
</organism>
<protein>
    <submittedName>
        <fullName evidence="2">Uncharacterized protein</fullName>
    </submittedName>
</protein>
<reference evidence="3" key="2">
    <citation type="journal article" date="2017" name="Genome Biol.">
        <title>Comparative genomics reveals high biological diversity and specific adaptations in the industrially and medically important fungal genus Aspergillus.</title>
        <authorList>
            <person name="de Vries R.P."/>
            <person name="Riley R."/>
            <person name="Wiebenga A."/>
            <person name="Aguilar-Osorio G."/>
            <person name="Amillis S."/>
            <person name="Uchima C.A."/>
            <person name="Anderluh G."/>
            <person name="Asadollahi M."/>
            <person name="Askin M."/>
            <person name="Barry K."/>
            <person name="Battaglia E."/>
            <person name="Bayram O."/>
            <person name="Benocci T."/>
            <person name="Braus-Stromeyer S.A."/>
            <person name="Caldana C."/>
            <person name="Canovas D."/>
            <person name="Cerqueira G.C."/>
            <person name="Chen F."/>
            <person name="Chen W."/>
            <person name="Choi C."/>
            <person name="Clum A."/>
            <person name="Dos Santos R.A."/>
            <person name="Damasio A.R."/>
            <person name="Diallinas G."/>
            <person name="Emri T."/>
            <person name="Fekete E."/>
            <person name="Flipphi M."/>
            <person name="Freyberg S."/>
            <person name="Gallo A."/>
            <person name="Gournas C."/>
            <person name="Habgood R."/>
            <person name="Hainaut M."/>
            <person name="Harispe M.L."/>
            <person name="Henrissat B."/>
            <person name="Hilden K.S."/>
            <person name="Hope R."/>
            <person name="Hossain A."/>
            <person name="Karabika E."/>
            <person name="Karaffa L."/>
            <person name="Karanyi Z."/>
            <person name="Krasevec N."/>
            <person name="Kuo A."/>
            <person name="Kusch H."/>
            <person name="LaButti K."/>
            <person name="Lagendijk E.L."/>
            <person name="Lapidus A."/>
            <person name="Levasseur A."/>
            <person name="Lindquist E."/>
            <person name="Lipzen A."/>
            <person name="Logrieco A.F."/>
            <person name="MacCabe A."/>
            <person name="Maekelae M.R."/>
            <person name="Malavazi I."/>
            <person name="Melin P."/>
            <person name="Meyer V."/>
            <person name="Mielnichuk N."/>
            <person name="Miskei M."/>
            <person name="Molnar A.P."/>
            <person name="Mule G."/>
            <person name="Ngan C.Y."/>
            <person name="Orejas M."/>
            <person name="Orosz E."/>
            <person name="Ouedraogo J.P."/>
            <person name="Overkamp K.M."/>
            <person name="Park H.-S."/>
            <person name="Perrone G."/>
            <person name="Piumi F."/>
            <person name="Punt P.J."/>
            <person name="Ram A.F."/>
            <person name="Ramon A."/>
            <person name="Rauscher S."/>
            <person name="Record E."/>
            <person name="Riano-Pachon D.M."/>
            <person name="Robert V."/>
            <person name="Roehrig J."/>
            <person name="Ruller R."/>
            <person name="Salamov A."/>
            <person name="Salih N.S."/>
            <person name="Samson R.A."/>
            <person name="Sandor E."/>
            <person name="Sanguinetti M."/>
            <person name="Schuetze T."/>
            <person name="Sepcic K."/>
            <person name="Shelest E."/>
            <person name="Sherlock G."/>
            <person name="Sophianopoulou V."/>
            <person name="Squina F.M."/>
            <person name="Sun H."/>
            <person name="Susca A."/>
            <person name="Todd R.B."/>
            <person name="Tsang A."/>
            <person name="Unkles S.E."/>
            <person name="van de Wiele N."/>
            <person name="van Rossen-Uffink D."/>
            <person name="Oliveira J.V."/>
            <person name="Vesth T.C."/>
            <person name="Visser J."/>
            <person name="Yu J.-H."/>
            <person name="Zhou M."/>
            <person name="Andersen M.R."/>
            <person name="Archer D.B."/>
            <person name="Baker S.E."/>
            <person name="Benoit I."/>
            <person name="Brakhage A.A."/>
            <person name="Braus G.H."/>
            <person name="Fischer R."/>
            <person name="Frisvad J.C."/>
            <person name="Goldman G.H."/>
            <person name="Houbraken J."/>
            <person name="Oakley B."/>
            <person name="Pocsi I."/>
            <person name="Scazzocchio C."/>
            <person name="Seiboth B."/>
            <person name="vanKuyk P.A."/>
            <person name="Wortman J."/>
            <person name="Dyer P.S."/>
            <person name="Grigoriev I.V."/>
        </authorList>
    </citation>
    <scope>NUCLEOTIDE SEQUENCE [LARGE SCALE GENOMIC DNA]</scope>
    <source>
        <strain evidence="3">CBS 106.47</strain>
    </source>
</reference>
<dbReference type="AlphaFoldDB" id="A0A1M3T0Y8"/>
<evidence type="ECO:0000313" key="1">
    <source>
        <dbReference type="EMBL" id="OJZ79497.1"/>
    </source>
</evidence>